<dbReference type="Proteomes" id="UP001321766">
    <property type="component" value="Chromosome"/>
</dbReference>
<keyword evidence="9" id="KW-1185">Reference proteome</keyword>
<evidence type="ECO:0000256" key="1">
    <source>
        <dbReference type="ARBA" id="ARBA00000971"/>
    </source>
</evidence>
<dbReference type="SUPFAM" id="SSF54534">
    <property type="entry name" value="FKBP-like"/>
    <property type="match status" value="1"/>
</dbReference>
<dbReference type="InterPro" id="IPR046357">
    <property type="entry name" value="PPIase_dom_sf"/>
</dbReference>
<dbReference type="EC" id="5.2.1.8" evidence="3 6"/>
<protein>
    <recommendedName>
        <fullName evidence="3 6">peptidylprolyl isomerase</fullName>
        <ecNumber evidence="3 6">5.2.1.8</ecNumber>
    </recommendedName>
</protein>
<evidence type="ECO:0000256" key="6">
    <source>
        <dbReference type="PROSITE-ProRule" id="PRU00277"/>
    </source>
</evidence>
<gene>
    <name evidence="8" type="primary">fkbP_2</name>
    <name evidence="8" type="ORF">KIM372_15750</name>
</gene>
<comment type="similarity">
    <text evidence="2">Belongs to the FKBP-type PPIase family.</text>
</comment>
<evidence type="ECO:0000259" key="7">
    <source>
        <dbReference type="PROSITE" id="PS50059"/>
    </source>
</evidence>
<sequence>MEKSAVTVSLVAMNSHIVRPLLKTATTTCVLALSLSLAACGGPPNPTPSEHKASTSSKTNAQLIGVTDESKPGEKPKLNFKTPFTVTDKSSAILQEGDGDAVQDNDRLCVRNVIVSAKDGKELQSTWNDERPDCQIVVNRKTYPAYYDDFIKMKVNGTMAVGINDKSSKDSEMSSYISALTIVSKSKPIKRAQGTKVTDVPSDLPKVTLDSTGKPSIDLNGYKPNGKLVVQPLIKGSGIPVQPDGSVSAHYTGWLASNGKQFDSSWDRGEPSDFKLDGVIKGWKEGLAGQSVGSQVLLIVPSDLGYGDDAQKGIPAKSTLIFVVDILATY</sequence>
<evidence type="ECO:0000313" key="8">
    <source>
        <dbReference type="EMBL" id="BDR53668.1"/>
    </source>
</evidence>
<organism evidence="8 9">
    <name type="scientific">Bombiscardovia nodaiensis</name>
    <dbReference type="NCBI Taxonomy" id="2932181"/>
    <lineage>
        <taxon>Bacteria</taxon>
        <taxon>Bacillati</taxon>
        <taxon>Actinomycetota</taxon>
        <taxon>Actinomycetes</taxon>
        <taxon>Bifidobacteriales</taxon>
        <taxon>Bifidobacteriaceae</taxon>
        <taxon>Bombiscardovia</taxon>
    </lineage>
</organism>
<comment type="catalytic activity">
    <reaction evidence="1 6">
        <text>[protein]-peptidylproline (omega=180) = [protein]-peptidylproline (omega=0)</text>
        <dbReference type="Rhea" id="RHEA:16237"/>
        <dbReference type="Rhea" id="RHEA-COMP:10747"/>
        <dbReference type="Rhea" id="RHEA-COMP:10748"/>
        <dbReference type="ChEBI" id="CHEBI:83833"/>
        <dbReference type="ChEBI" id="CHEBI:83834"/>
        <dbReference type="EC" id="5.2.1.8"/>
    </reaction>
</comment>
<keyword evidence="4 6" id="KW-0697">Rotamase</keyword>
<proteinExistence type="inferred from homology"/>
<dbReference type="Pfam" id="PF00254">
    <property type="entry name" value="FKBP_C"/>
    <property type="match status" value="1"/>
</dbReference>
<dbReference type="GO" id="GO:0016853">
    <property type="term" value="F:isomerase activity"/>
    <property type="evidence" value="ECO:0007669"/>
    <property type="project" value="UniProtKB-KW"/>
</dbReference>
<dbReference type="PANTHER" id="PTHR43811">
    <property type="entry name" value="FKBP-TYPE PEPTIDYL-PROLYL CIS-TRANS ISOMERASE FKPA"/>
    <property type="match status" value="1"/>
</dbReference>
<feature type="domain" description="PPIase FKBP-type" evidence="7">
    <location>
        <begin position="244"/>
        <end position="330"/>
    </location>
</feature>
<reference evidence="8 9" key="1">
    <citation type="journal article" date="2023" name="Microbiol. Spectr.">
        <title>Symbiosis of Carpenter Bees with Uncharacterized Lactic Acid Bacteria Showing NAD Auxotrophy.</title>
        <authorList>
            <person name="Kawasaki S."/>
            <person name="Ozawa K."/>
            <person name="Mori T."/>
            <person name="Yamamoto A."/>
            <person name="Ito M."/>
            <person name="Ohkuma M."/>
            <person name="Sakamoto M."/>
            <person name="Matsutani M."/>
        </authorList>
    </citation>
    <scope>NUCLEOTIDE SEQUENCE [LARGE SCALE GENOMIC DNA]</scope>
    <source>
        <strain evidence="8 9">Kim37-2</strain>
    </source>
</reference>
<dbReference type="InterPro" id="IPR001179">
    <property type="entry name" value="PPIase_FKBP_dom"/>
</dbReference>
<keyword evidence="5 6" id="KW-0413">Isomerase</keyword>
<dbReference type="Gene3D" id="3.10.50.40">
    <property type="match status" value="1"/>
</dbReference>
<accession>A0ABM8B9U0</accession>
<dbReference type="PROSITE" id="PS50059">
    <property type="entry name" value="FKBP_PPIASE"/>
    <property type="match status" value="1"/>
</dbReference>
<dbReference type="PANTHER" id="PTHR43811:SF19">
    <property type="entry name" value="39 KDA FK506-BINDING NUCLEAR PROTEIN"/>
    <property type="match status" value="1"/>
</dbReference>
<evidence type="ECO:0000256" key="5">
    <source>
        <dbReference type="ARBA" id="ARBA00023235"/>
    </source>
</evidence>
<evidence type="ECO:0000256" key="2">
    <source>
        <dbReference type="ARBA" id="ARBA00006577"/>
    </source>
</evidence>
<name>A0ABM8B9U0_9BIFI</name>
<evidence type="ECO:0000256" key="3">
    <source>
        <dbReference type="ARBA" id="ARBA00013194"/>
    </source>
</evidence>
<dbReference type="EMBL" id="AP026798">
    <property type="protein sequence ID" value="BDR53668.1"/>
    <property type="molecule type" value="Genomic_DNA"/>
</dbReference>
<evidence type="ECO:0000313" key="9">
    <source>
        <dbReference type="Proteomes" id="UP001321766"/>
    </source>
</evidence>
<evidence type="ECO:0000256" key="4">
    <source>
        <dbReference type="ARBA" id="ARBA00023110"/>
    </source>
</evidence>